<evidence type="ECO:0000313" key="3">
    <source>
        <dbReference type="Proteomes" id="UP000746471"/>
    </source>
</evidence>
<dbReference type="Proteomes" id="UP000746471">
    <property type="component" value="Unassembled WGS sequence"/>
</dbReference>
<dbReference type="InterPro" id="IPR052200">
    <property type="entry name" value="Protoporphyrinogen_IX_DH"/>
</dbReference>
<dbReference type="Gene3D" id="3.40.50.360">
    <property type="match status" value="1"/>
</dbReference>
<dbReference type="InterPro" id="IPR029039">
    <property type="entry name" value="Flavoprotein-like_sf"/>
</dbReference>
<keyword evidence="3" id="KW-1185">Reference proteome</keyword>
<feature type="domain" description="Flavodoxin-like" evidence="1">
    <location>
        <begin position="7"/>
        <end position="149"/>
    </location>
</feature>
<protein>
    <submittedName>
        <fullName evidence="2">Flavodoxin family protein</fullName>
    </submittedName>
</protein>
<evidence type="ECO:0000313" key="2">
    <source>
        <dbReference type="EMBL" id="MBS7525536.1"/>
    </source>
</evidence>
<dbReference type="EMBL" id="JAHBCL010000003">
    <property type="protein sequence ID" value="MBS7525536.1"/>
    <property type="molecule type" value="Genomic_DNA"/>
</dbReference>
<evidence type="ECO:0000259" key="1">
    <source>
        <dbReference type="Pfam" id="PF12641"/>
    </source>
</evidence>
<dbReference type="InterPro" id="IPR008254">
    <property type="entry name" value="Flavodoxin/NO_synth"/>
</dbReference>
<reference evidence="2 3" key="1">
    <citation type="submission" date="2021-05" db="EMBL/GenBank/DDBJ databases">
        <title>Fusibacter ferrireducens sp. nov., an anaerobic, sulfur- and Fe-reducing bacterium isolated from the mangrove sediment.</title>
        <authorList>
            <person name="Qiu D."/>
        </authorList>
    </citation>
    <scope>NUCLEOTIDE SEQUENCE [LARGE SCALE GENOMIC DNA]</scope>
    <source>
        <strain evidence="2 3">DSM 12116</strain>
    </source>
</reference>
<gene>
    <name evidence="2" type="ORF">KHM83_02450</name>
</gene>
<dbReference type="SUPFAM" id="SSF52218">
    <property type="entry name" value="Flavoproteins"/>
    <property type="match status" value="1"/>
</dbReference>
<name>A0ABS5PKJ0_9FIRM</name>
<dbReference type="Pfam" id="PF12641">
    <property type="entry name" value="Flavodoxin_3"/>
    <property type="match status" value="1"/>
</dbReference>
<organism evidence="2 3">
    <name type="scientific">Fusibacter paucivorans</name>
    <dbReference type="NCBI Taxonomy" id="76009"/>
    <lineage>
        <taxon>Bacteria</taxon>
        <taxon>Bacillati</taxon>
        <taxon>Bacillota</taxon>
        <taxon>Clostridia</taxon>
        <taxon>Eubacteriales</taxon>
        <taxon>Eubacteriales Family XII. Incertae Sedis</taxon>
        <taxon>Fusibacter</taxon>
    </lineage>
</organism>
<dbReference type="PANTHER" id="PTHR38030:SF2">
    <property type="entry name" value="PROTOPORPHYRINOGEN IX DEHYDROGENASE [QUINONE]"/>
    <property type="match status" value="1"/>
</dbReference>
<dbReference type="PANTHER" id="PTHR38030">
    <property type="entry name" value="PROTOPORPHYRINOGEN IX DEHYDROGENASE [MENAQUINONE]"/>
    <property type="match status" value="1"/>
</dbReference>
<comment type="caution">
    <text evidence="2">The sequence shown here is derived from an EMBL/GenBank/DDBJ whole genome shotgun (WGS) entry which is preliminary data.</text>
</comment>
<proteinExistence type="predicted"/>
<accession>A0ABS5PKJ0</accession>
<dbReference type="RefSeq" id="WP_213235325.1">
    <property type="nucleotide sequence ID" value="NZ_JAHBCL010000003.1"/>
</dbReference>
<sequence>MKALVIVHSYHHLNTAKVAEAMAKVLAAKVVSTENAADETLAAYDIIGFGAGIDSGRHYAPLIRFAEKLPVVSGKKAFIFSTSAIVGEEKLQSDHAALRTVLLSKGYEILDEFHCRGFNTNSFLKVLGGMNKGRPNDSDLKAAAIFAEALKKRMA</sequence>